<dbReference type="GO" id="GO:0005737">
    <property type="term" value="C:cytoplasm"/>
    <property type="evidence" value="ECO:0000318"/>
    <property type="project" value="GO_Central"/>
</dbReference>
<evidence type="ECO:0000313" key="9">
    <source>
        <dbReference type="Ensembl" id="ENSXETP00000107816"/>
    </source>
</evidence>
<keyword evidence="4" id="KW-0472">Membrane</keyword>
<dbReference type="PANTHER" id="PTHR23330:SF6">
    <property type="entry name" value="WASP HOMOLOG-ASSOCIATED PROTEIN WITH ACTIN, MEMBRANES AND MICROTUBULES"/>
    <property type="match status" value="1"/>
</dbReference>
<dbReference type="RefSeq" id="XP_002939667.1">
    <property type="nucleotide sequence ID" value="XM_002939621.5"/>
</dbReference>
<dbReference type="GeneTree" id="ENSGT00510000046704"/>
<dbReference type="Xenbase" id="XB-GENE-993498">
    <property type="gene designation" value="whamm"/>
</dbReference>
<evidence type="ECO:0000313" key="12">
    <source>
        <dbReference type="Xenbase" id="XB-GENE-993498"/>
    </source>
</evidence>
<dbReference type="GO" id="GO:0006888">
    <property type="term" value="P:endoplasmic reticulum to Golgi vesicle-mediated transport"/>
    <property type="evidence" value="ECO:0000318"/>
    <property type="project" value="GO_Central"/>
</dbReference>
<dbReference type="Gene3D" id="6.10.280.150">
    <property type="match status" value="1"/>
</dbReference>
<dbReference type="Bgee" id="ENSXETG00000016099">
    <property type="expression patterns" value="Expressed in heart and 13 other cell types or tissues"/>
</dbReference>
<evidence type="ECO:0000313" key="11">
    <source>
        <dbReference type="RefSeq" id="XP_002939667.1"/>
    </source>
</evidence>
<dbReference type="CTD" id="123720"/>
<evidence type="ECO:0000256" key="4">
    <source>
        <dbReference type="ARBA" id="ARBA00023136"/>
    </source>
</evidence>
<organism evidence="9">
    <name type="scientific">Xenopus tropicalis</name>
    <name type="common">Western clawed frog</name>
    <name type="synonym">Silurana tropicalis</name>
    <dbReference type="NCBI Taxonomy" id="8364"/>
    <lineage>
        <taxon>Eukaryota</taxon>
        <taxon>Metazoa</taxon>
        <taxon>Chordata</taxon>
        <taxon>Craniata</taxon>
        <taxon>Vertebrata</taxon>
        <taxon>Euteleostomi</taxon>
        <taxon>Amphibia</taxon>
        <taxon>Batrachia</taxon>
        <taxon>Anura</taxon>
        <taxon>Pipoidea</taxon>
        <taxon>Pipidae</taxon>
        <taxon>Xenopodinae</taxon>
        <taxon>Xenopus</taxon>
        <taxon>Silurana</taxon>
    </lineage>
</organism>
<name>A0A803JIU4_XENTR</name>
<dbReference type="Pfam" id="PF15920">
    <property type="entry name" value="WHAMM-JMY_N"/>
    <property type="match status" value="1"/>
</dbReference>
<dbReference type="AlphaFoldDB" id="A0A803JIU4"/>
<feature type="domain" description="WH2" evidence="8">
    <location>
        <begin position="703"/>
        <end position="720"/>
    </location>
</feature>
<gene>
    <name evidence="9 11 12" type="primary">whamm</name>
</gene>
<feature type="compositionally biased region" description="Pro residues" evidence="7">
    <location>
        <begin position="593"/>
        <end position="636"/>
    </location>
</feature>
<reference evidence="9" key="2">
    <citation type="submission" date="2021-03" db="UniProtKB">
        <authorList>
            <consortium name="Ensembl"/>
        </authorList>
    </citation>
    <scope>IDENTIFICATION</scope>
</reference>
<dbReference type="GO" id="GO:0030659">
    <property type="term" value="C:cytoplasmic vesicle membrane"/>
    <property type="evidence" value="ECO:0007669"/>
    <property type="project" value="UniProtKB-SubCell"/>
</dbReference>
<evidence type="ECO:0000256" key="7">
    <source>
        <dbReference type="SAM" id="MobiDB-lite"/>
    </source>
</evidence>
<proteinExistence type="predicted"/>
<dbReference type="GO" id="GO:0034314">
    <property type="term" value="P:Arp2/3 complex-mediated actin nucleation"/>
    <property type="evidence" value="ECO:0000318"/>
    <property type="project" value="GO_Central"/>
</dbReference>
<sequence>MECERLDSLDGWVAVRPNAFEEPEKYKLGFIVAWNQVESMFAVTCHNRTLQRQKRREGEAGEQSSWAGLYSVQDLDSIHRQLSSVCSSLEPCFPHLPAPSPAGSLWALLFPGAPCWECGPEELDAVCRGLERYFGAAIEQCGRKIVLDVLFPEDEDDTEQYFENLHEFHKKSLEEQVTRAKEELRRILHQHKNADKMTSLLKIYEEEEGAFMELVTVATQFYQYLLQPFRDMRELAILYKLEILKSLELDDLGPKRIEALQKEVDKWDARAEEAVCSIQNITVSYFKETSKALAAMQKQMEQDGMRFGHTTWASALPRLEKLKSMLAKETLQYMRSKELCLNQKRAEIKRNMESLSDTEGAMMRLDELELQYYETQLELYDVQCEILKYEEMLLIAELDTLRRQMKEKQEEVLYYDTCEDPQELQVYEESQTQCSVSMKLKKKAQQLETKRGNICARRALLRSKKDQCVETQELKLKQSEEMQKRLHQHHSVQMKRDKKREEEKKKKEWVGQERQKTLQRLKSFKHKSESQFVLKSSRTQSSISSLQHAKATQASKKTSGQDDVPVKIFLPNGGGPEPRSSSDGADRTGQHFLPPPTLPPPPPSLPLPTLLPTPPPPPPLPPPPPPPPAPPMAPPLPLAVQNLRHIEPQMLICDEVAQDITAITLKKSSNQYSGSMEEVLASLKRGENLLRKVEQPQPDVIDVRDTILSAIRQGVKLRKVHREANKKPENELERSIKAAMKRMKKVSADSEDEEKSEYISGEWDN</sequence>
<feature type="compositionally biased region" description="Low complexity" evidence="7">
    <location>
        <begin position="536"/>
        <end position="545"/>
    </location>
</feature>
<reference evidence="9" key="1">
    <citation type="journal article" date="2010" name="Science">
        <title>The genome of the Western clawed frog Xenopus tropicalis.</title>
        <authorList>
            <person name="Hellsten U."/>
            <person name="Harland R.M."/>
            <person name="Gilchrist M.J."/>
            <person name="Hendrix D."/>
            <person name="Jurka J."/>
            <person name="Kapitonov V."/>
            <person name="Ovcharenko I."/>
            <person name="Putnam N.H."/>
            <person name="Shu S."/>
            <person name="Taher L."/>
            <person name="Blitz I.L."/>
            <person name="Blumberg B."/>
            <person name="Dichmann D.S."/>
            <person name="Dubchak I."/>
            <person name="Amaya E."/>
            <person name="Detter J.C."/>
            <person name="Fletcher R."/>
            <person name="Gerhard D.S."/>
            <person name="Goodstein D."/>
            <person name="Graves T."/>
            <person name="Grigoriev I.V."/>
            <person name="Grimwood J."/>
            <person name="Kawashima T."/>
            <person name="Lindquist E."/>
            <person name="Lucas S.M."/>
            <person name="Mead P.E."/>
            <person name="Mitros T."/>
            <person name="Ogino H."/>
            <person name="Ohta Y."/>
            <person name="Poliakov A.V."/>
            <person name="Pollet N."/>
            <person name="Robert J."/>
            <person name="Salamov A."/>
            <person name="Sater A.K."/>
            <person name="Schmutz J."/>
            <person name="Terry A."/>
            <person name="Vize P.D."/>
            <person name="Warren W.C."/>
            <person name="Wells D."/>
            <person name="Wills A."/>
            <person name="Wilson R.K."/>
            <person name="Zimmerman L.B."/>
            <person name="Zorn A.M."/>
            <person name="Grainger R."/>
            <person name="Grammer T."/>
            <person name="Khokha M.K."/>
            <person name="Richardson P.M."/>
            <person name="Rokhsar D.S."/>
        </authorList>
    </citation>
    <scope>NUCLEOTIDE SEQUENCE [LARGE SCALE GENOMIC DNA]</scope>
    <source>
        <strain evidence="9">Nigerian</strain>
    </source>
</reference>
<evidence type="ECO:0000256" key="3">
    <source>
        <dbReference type="ARBA" id="ARBA00023054"/>
    </source>
</evidence>
<keyword evidence="10" id="KW-1185">Reference proteome</keyword>
<keyword evidence="5" id="KW-0009">Actin-binding</keyword>
<keyword evidence="6" id="KW-0968">Cytoplasmic vesicle</keyword>
<dbReference type="GO" id="GO:0033116">
    <property type="term" value="C:endoplasmic reticulum-Golgi intermediate compartment membrane"/>
    <property type="evidence" value="ECO:0000318"/>
    <property type="project" value="GO_Central"/>
</dbReference>
<reference evidence="11" key="3">
    <citation type="submission" date="2025-04" db="UniProtKB">
        <authorList>
            <consortium name="RefSeq"/>
        </authorList>
    </citation>
    <scope>IDENTIFICATION</scope>
    <source>
        <strain evidence="11">Nigerian</strain>
        <tissue evidence="11">Liver and blood</tissue>
    </source>
</reference>
<accession>A0A803JIU4</accession>
<dbReference type="AGR" id="Xenbase:XB-GENE-993498"/>
<keyword evidence="2" id="KW-0963">Cytoplasm</keyword>
<dbReference type="OrthoDB" id="6284683at2759"/>
<dbReference type="KEGG" id="xtr:100496908"/>
<evidence type="ECO:0000256" key="6">
    <source>
        <dbReference type="ARBA" id="ARBA00023329"/>
    </source>
</evidence>
<dbReference type="Proteomes" id="UP000008143">
    <property type="component" value="Chromosome 3"/>
</dbReference>
<evidence type="ECO:0000259" key="8">
    <source>
        <dbReference type="PROSITE" id="PS51082"/>
    </source>
</evidence>
<dbReference type="GO" id="GO:0071933">
    <property type="term" value="F:Arp2/3 complex binding"/>
    <property type="evidence" value="ECO:0000318"/>
    <property type="project" value="GO_Central"/>
</dbReference>
<keyword evidence="3" id="KW-0175">Coiled coil</keyword>
<evidence type="ECO:0000313" key="10">
    <source>
        <dbReference type="Proteomes" id="UP000008143"/>
    </source>
</evidence>
<dbReference type="PANTHER" id="PTHR23330">
    <property type="entry name" value="P300 TRANSCRIPTIONAL COFACTOR JMY-RELATED"/>
    <property type="match status" value="1"/>
</dbReference>
<feature type="region of interest" description="Disordered" evidence="7">
    <location>
        <begin position="741"/>
        <end position="765"/>
    </location>
</feature>
<dbReference type="InterPro" id="IPR031738">
    <property type="entry name" value="JMY/WHAMM"/>
</dbReference>
<comment type="subcellular location">
    <subcellularLocation>
        <location evidence="1">Cytoplasmic vesicle membrane</location>
    </subcellularLocation>
</comment>
<feature type="compositionally biased region" description="Polar residues" evidence="7">
    <location>
        <begin position="546"/>
        <end position="558"/>
    </location>
</feature>
<dbReference type="GeneID" id="100496908"/>
<dbReference type="PROSITE" id="PS51082">
    <property type="entry name" value="WH2"/>
    <property type="match status" value="1"/>
</dbReference>
<dbReference type="InterPro" id="IPR031808">
    <property type="entry name" value="JMY/WHAMM_N"/>
</dbReference>
<evidence type="ECO:0000256" key="1">
    <source>
        <dbReference type="ARBA" id="ARBA00004156"/>
    </source>
</evidence>
<feature type="compositionally biased region" description="Basic residues" evidence="7">
    <location>
        <begin position="485"/>
        <end position="498"/>
    </location>
</feature>
<feature type="region of interest" description="Disordered" evidence="7">
    <location>
        <begin position="481"/>
        <end position="636"/>
    </location>
</feature>
<dbReference type="Reactome" id="R-XTR-9013405">
    <property type="pathway name" value="RHOD GTPase cycle"/>
</dbReference>
<evidence type="ECO:0000256" key="2">
    <source>
        <dbReference type="ARBA" id="ARBA00022490"/>
    </source>
</evidence>
<evidence type="ECO:0000256" key="5">
    <source>
        <dbReference type="ARBA" id="ARBA00023203"/>
    </source>
</evidence>
<dbReference type="GO" id="GO:0003779">
    <property type="term" value="F:actin binding"/>
    <property type="evidence" value="ECO:0007669"/>
    <property type="project" value="UniProtKB-KW"/>
</dbReference>
<dbReference type="Pfam" id="PF15871">
    <property type="entry name" value="JMY"/>
    <property type="match status" value="1"/>
</dbReference>
<protein>
    <submittedName>
        <fullName evidence="9">WAS protein homolog-associated with actin, golgi membranes and microtubules</fullName>
    </submittedName>
    <submittedName>
        <fullName evidence="11">WASP homolog-associated protein with actin, membranes and microtubules</fullName>
    </submittedName>
</protein>
<dbReference type="Ensembl" id="ENSXETT00000115662">
    <property type="protein sequence ID" value="ENSXETP00000107816"/>
    <property type="gene ID" value="ENSXETG00000016099"/>
</dbReference>
<dbReference type="OMA" id="IQFYEIQ"/>
<feature type="compositionally biased region" description="Basic and acidic residues" evidence="7">
    <location>
        <begin position="499"/>
        <end position="516"/>
    </location>
</feature>
<dbReference type="InterPro" id="IPR003124">
    <property type="entry name" value="WH2_dom"/>
</dbReference>